<comment type="caution">
    <text evidence="1">The sequence shown here is derived from an EMBL/GenBank/DDBJ whole genome shotgun (WGS) entry which is preliminary data.</text>
</comment>
<dbReference type="EMBL" id="BPLR01014739">
    <property type="protein sequence ID" value="GIY70983.1"/>
    <property type="molecule type" value="Genomic_DNA"/>
</dbReference>
<accession>A0AAV4VNA5</accession>
<evidence type="ECO:0000313" key="1">
    <source>
        <dbReference type="EMBL" id="GIY70983.1"/>
    </source>
</evidence>
<protein>
    <submittedName>
        <fullName evidence="1">Uncharacterized protein</fullName>
    </submittedName>
</protein>
<dbReference type="AlphaFoldDB" id="A0AAV4VNA5"/>
<sequence length="99" mass="11294">MLSKLQFTHLFQSQSVPPFPRDELLHFIHVHASLLYSLEADRGRRSGDTNRERLRLPSECTETSRGLGAQITISDISDWKLVVIWISSAVVCLRMNNSL</sequence>
<keyword evidence="2" id="KW-1185">Reference proteome</keyword>
<proteinExistence type="predicted"/>
<organism evidence="1 2">
    <name type="scientific">Caerostris extrusa</name>
    <name type="common">Bark spider</name>
    <name type="synonym">Caerostris bankana</name>
    <dbReference type="NCBI Taxonomy" id="172846"/>
    <lineage>
        <taxon>Eukaryota</taxon>
        <taxon>Metazoa</taxon>
        <taxon>Ecdysozoa</taxon>
        <taxon>Arthropoda</taxon>
        <taxon>Chelicerata</taxon>
        <taxon>Arachnida</taxon>
        <taxon>Araneae</taxon>
        <taxon>Araneomorphae</taxon>
        <taxon>Entelegynae</taxon>
        <taxon>Araneoidea</taxon>
        <taxon>Araneidae</taxon>
        <taxon>Caerostris</taxon>
    </lineage>
</organism>
<name>A0AAV4VNA5_CAEEX</name>
<evidence type="ECO:0000313" key="2">
    <source>
        <dbReference type="Proteomes" id="UP001054945"/>
    </source>
</evidence>
<dbReference type="Proteomes" id="UP001054945">
    <property type="component" value="Unassembled WGS sequence"/>
</dbReference>
<gene>
    <name evidence="1" type="ORF">CEXT_45351</name>
</gene>
<reference evidence="1 2" key="1">
    <citation type="submission" date="2021-06" db="EMBL/GenBank/DDBJ databases">
        <title>Caerostris extrusa draft genome.</title>
        <authorList>
            <person name="Kono N."/>
            <person name="Arakawa K."/>
        </authorList>
    </citation>
    <scope>NUCLEOTIDE SEQUENCE [LARGE SCALE GENOMIC DNA]</scope>
</reference>